<dbReference type="InParanoid" id="A0A423VMK0"/>
<proteinExistence type="predicted"/>
<dbReference type="InterPro" id="IPR052982">
    <property type="entry name" value="SRP1/TIP1-like"/>
</dbReference>
<gene>
    <name evidence="4" type="ORF">VPNG_09681</name>
</gene>
<evidence type="ECO:0000256" key="1">
    <source>
        <dbReference type="ARBA" id="ARBA00022729"/>
    </source>
</evidence>
<evidence type="ECO:0000313" key="4">
    <source>
        <dbReference type="EMBL" id="ROV92252.1"/>
    </source>
</evidence>
<evidence type="ECO:0000313" key="5">
    <source>
        <dbReference type="Proteomes" id="UP000285146"/>
    </source>
</evidence>
<evidence type="ECO:0000256" key="2">
    <source>
        <dbReference type="SAM" id="SignalP"/>
    </source>
</evidence>
<keyword evidence="5" id="KW-1185">Reference proteome</keyword>
<keyword evidence="1 2" id="KW-0732">Signal</keyword>
<dbReference type="AlphaFoldDB" id="A0A423VMK0"/>
<dbReference type="OrthoDB" id="2260257at2759"/>
<reference evidence="4 5" key="1">
    <citation type="submission" date="2015-09" db="EMBL/GenBank/DDBJ databases">
        <title>Host preference determinants of Valsa canker pathogens revealed by comparative genomics.</title>
        <authorList>
            <person name="Yin Z."/>
            <person name="Huang L."/>
        </authorList>
    </citation>
    <scope>NUCLEOTIDE SEQUENCE [LARGE SCALE GENOMIC DNA]</scope>
    <source>
        <strain evidence="4 5">SXYLt</strain>
    </source>
</reference>
<dbReference type="Proteomes" id="UP000285146">
    <property type="component" value="Unassembled WGS sequence"/>
</dbReference>
<feature type="signal peptide" evidence="2">
    <location>
        <begin position="1"/>
        <end position="19"/>
    </location>
</feature>
<evidence type="ECO:0000259" key="3">
    <source>
        <dbReference type="Pfam" id="PF10342"/>
    </source>
</evidence>
<dbReference type="InterPro" id="IPR018466">
    <property type="entry name" value="Kre9/Knh1-like_N"/>
</dbReference>
<dbReference type="PANTHER" id="PTHR40633:SF1">
    <property type="entry name" value="GPI ANCHORED SERINE-THREONINE RICH PROTEIN (AFU_ORTHOLOGUE AFUA_1G03630)"/>
    <property type="match status" value="1"/>
</dbReference>
<dbReference type="EMBL" id="LKEB01000086">
    <property type="protein sequence ID" value="ROV92252.1"/>
    <property type="molecule type" value="Genomic_DNA"/>
</dbReference>
<dbReference type="Pfam" id="PF10342">
    <property type="entry name" value="Kre9_KNH"/>
    <property type="match status" value="1"/>
</dbReference>
<protein>
    <recommendedName>
        <fullName evidence="3">Yeast cell wall synthesis Kre9/Knh1-like N-terminal domain-containing protein</fullName>
    </recommendedName>
</protein>
<dbReference type="PANTHER" id="PTHR40633">
    <property type="entry name" value="MATRIX PROTEIN, PUTATIVE (AFU_ORTHOLOGUE AFUA_8G05410)-RELATED"/>
    <property type="match status" value="1"/>
</dbReference>
<comment type="caution">
    <text evidence="4">The sequence shown here is derived from an EMBL/GenBank/DDBJ whole genome shotgun (WGS) entry which is preliminary data.</text>
</comment>
<feature type="domain" description="Yeast cell wall synthesis Kre9/Knh1-like N-terminal" evidence="3">
    <location>
        <begin position="29"/>
        <end position="121"/>
    </location>
</feature>
<organism evidence="4 5">
    <name type="scientific">Cytospora leucostoma</name>
    <dbReference type="NCBI Taxonomy" id="1230097"/>
    <lineage>
        <taxon>Eukaryota</taxon>
        <taxon>Fungi</taxon>
        <taxon>Dikarya</taxon>
        <taxon>Ascomycota</taxon>
        <taxon>Pezizomycotina</taxon>
        <taxon>Sordariomycetes</taxon>
        <taxon>Sordariomycetidae</taxon>
        <taxon>Diaporthales</taxon>
        <taxon>Cytosporaceae</taxon>
        <taxon>Cytospora</taxon>
    </lineage>
</organism>
<feature type="chain" id="PRO_5019284469" description="Yeast cell wall synthesis Kre9/Knh1-like N-terminal domain-containing protein" evidence="2">
    <location>
        <begin position="20"/>
        <end position="328"/>
    </location>
</feature>
<accession>A0A423VMK0</accession>
<sequence>MRVTISAATLLAWVSTVVAQTSGFDAVLTPTKDEVLTAGSTYTITWDYSATYSSSISIQLLEGETSTTLQLGDVIGSFVDNSQGSYSWTIDSSLGSDATYGLKIIYNADPSIFQYSNPFQITQAATSAAATTAAAASSVAEQVTTAAPAATTSAAVAGNAEDTSSTVFSTEWVTITSCAATVTDCPARSTVTSSTVKPLATTVKPASSAVASSIATEESSAPASPASSAVASSAAESSVAAVATTSAVSSVQASATSIAVPTTFSAAYPAGNSTGKGAGGLGTVTLPTSTATGASSSSTAIVTAGAGKVAAGSAFALVASLIAAVFAL</sequence>
<dbReference type="STRING" id="1230097.A0A423VMK0"/>
<name>A0A423VMK0_9PEZI</name>